<dbReference type="EMBL" id="JAGMUV010000012">
    <property type="protein sequence ID" value="KAH7137566.1"/>
    <property type="molecule type" value="Genomic_DNA"/>
</dbReference>
<organism evidence="2 3">
    <name type="scientific">Dactylonectria macrodidyma</name>
    <dbReference type="NCBI Taxonomy" id="307937"/>
    <lineage>
        <taxon>Eukaryota</taxon>
        <taxon>Fungi</taxon>
        <taxon>Dikarya</taxon>
        <taxon>Ascomycota</taxon>
        <taxon>Pezizomycotina</taxon>
        <taxon>Sordariomycetes</taxon>
        <taxon>Hypocreomycetidae</taxon>
        <taxon>Hypocreales</taxon>
        <taxon>Nectriaceae</taxon>
        <taxon>Dactylonectria</taxon>
    </lineage>
</organism>
<protein>
    <submittedName>
        <fullName evidence="2">Uncharacterized protein</fullName>
    </submittedName>
</protein>
<comment type="caution">
    <text evidence="2">The sequence shown here is derived from an EMBL/GenBank/DDBJ whole genome shotgun (WGS) entry which is preliminary data.</text>
</comment>
<feature type="region of interest" description="Disordered" evidence="1">
    <location>
        <begin position="139"/>
        <end position="181"/>
    </location>
</feature>
<proteinExistence type="predicted"/>
<dbReference type="Proteomes" id="UP000738349">
    <property type="component" value="Unassembled WGS sequence"/>
</dbReference>
<evidence type="ECO:0000313" key="3">
    <source>
        <dbReference type="Proteomes" id="UP000738349"/>
    </source>
</evidence>
<reference evidence="2" key="1">
    <citation type="journal article" date="2021" name="Nat. Commun.">
        <title>Genetic determinants of endophytism in the Arabidopsis root mycobiome.</title>
        <authorList>
            <person name="Mesny F."/>
            <person name="Miyauchi S."/>
            <person name="Thiergart T."/>
            <person name="Pickel B."/>
            <person name="Atanasova L."/>
            <person name="Karlsson M."/>
            <person name="Huettel B."/>
            <person name="Barry K.W."/>
            <person name="Haridas S."/>
            <person name="Chen C."/>
            <person name="Bauer D."/>
            <person name="Andreopoulos W."/>
            <person name="Pangilinan J."/>
            <person name="LaButti K."/>
            <person name="Riley R."/>
            <person name="Lipzen A."/>
            <person name="Clum A."/>
            <person name="Drula E."/>
            <person name="Henrissat B."/>
            <person name="Kohler A."/>
            <person name="Grigoriev I.V."/>
            <person name="Martin F.M."/>
            <person name="Hacquard S."/>
        </authorList>
    </citation>
    <scope>NUCLEOTIDE SEQUENCE</scope>
    <source>
        <strain evidence="2">MPI-CAGE-AT-0147</strain>
    </source>
</reference>
<dbReference type="OrthoDB" id="10576629at2759"/>
<sequence>MANPNFPLVPVQPNMQNPPSLVQTIHILNRANCNWQEHANRIARERDDALHAYRKEQAKSAEAIHGWQMEQIRSVEGGKRLETLQILTTVQRELINRLESEVNQASQHNVHAGDVLSMDPHPSLTLPPISQETFSCGINLIPRDEPTGSPKRKKALDSERSSKRNRPEELHLSEGANQPSG</sequence>
<evidence type="ECO:0000313" key="2">
    <source>
        <dbReference type="EMBL" id="KAH7137566.1"/>
    </source>
</evidence>
<gene>
    <name evidence="2" type="ORF">EDB81DRAFT_761621</name>
</gene>
<keyword evidence="3" id="KW-1185">Reference proteome</keyword>
<evidence type="ECO:0000256" key="1">
    <source>
        <dbReference type="SAM" id="MobiDB-lite"/>
    </source>
</evidence>
<dbReference type="AlphaFoldDB" id="A0A9P9IZ65"/>
<name>A0A9P9IZ65_9HYPO</name>
<accession>A0A9P9IZ65</accession>
<feature type="compositionally biased region" description="Basic and acidic residues" evidence="1">
    <location>
        <begin position="155"/>
        <end position="172"/>
    </location>
</feature>